<keyword evidence="1" id="KW-1133">Transmembrane helix</keyword>
<evidence type="ECO:0000256" key="1">
    <source>
        <dbReference type="SAM" id="Phobius"/>
    </source>
</evidence>
<feature type="transmembrane region" description="Helical" evidence="1">
    <location>
        <begin position="432"/>
        <end position="448"/>
    </location>
</feature>
<reference evidence="2" key="1">
    <citation type="submission" date="2024-07" db="EMBL/GenBank/DDBJ databases">
        <title>Complete genome sequences of cellulolytic bacteria, Kitasatospora sp. CMC57 and Streptomyces sp. CMC78, isolated from Japanese agricultural soil.</title>
        <authorList>
            <person name="Hashimoto T."/>
            <person name="Ito M."/>
            <person name="Iwamoto M."/>
            <person name="Fukahori D."/>
            <person name="Shoda T."/>
            <person name="Sakoda M."/>
            <person name="Morohoshi T."/>
            <person name="Mitsuboshi M."/>
            <person name="Nishizawa T."/>
        </authorList>
    </citation>
    <scope>NUCLEOTIDE SEQUENCE</scope>
    <source>
        <strain evidence="2">CMC57</strain>
    </source>
</reference>
<evidence type="ECO:0008006" key="3">
    <source>
        <dbReference type="Google" id="ProtNLM"/>
    </source>
</evidence>
<feature type="transmembrane region" description="Helical" evidence="1">
    <location>
        <begin position="68"/>
        <end position="87"/>
    </location>
</feature>
<feature type="transmembrane region" description="Helical" evidence="1">
    <location>
        <begin position="12"/>
        <end position="32"/>
    </location>
</feature>
<dbReference type="EMBL" id="AP035881">
    <property type="protein sequence ID" value="BFP48838.1"/>
    <property type="molecule type" value="Genomic_DNA"/>
</dbReference>
<gene>
    <name evidence="2" type="ORF">KCMC57_52060</name>
</gene>
<protein>
    <recommendedName>
        <fullName evidence="3">DUF2029 domain-containing protein</fullName>
    </recommendedName>
</protein>
<dbReference type="RefSeq" id="WP_407991014.1">
    <property type="nucleotide sequence ID" value="NZ_AP035881.2"/>
</dbReference>
<feature type="transmembrane region" description="Helical" evidence="1">
    <location>
        <begin position="380"/>
        <end position="407"/>
    </location>
</feature>
<dbReference type="AlphaFoldDB" id="A0AB33K0V8"/>
<feature type="transmembrane region" description="Helical" evidence="1">
    <location>
        <begin position="293"/>
        <end position="313"/>
    </location>
</feature>
<feature type="transmembrane region" description="Helical" evidence="1">
    <location>
        <begin position="185"/>
        <end position="205"/>
    </location>
</feature>
<sequence>MSENLNPARVNPLWPAALSLAALVGALTATVLRGGTLGDRSGLYGWYLLDGALFALAVVLLRRVRSTAVPWVVLVGSVAVAATGLLAPPRTSDDAYRYLWDGRVQAAGISPYDHAPDAPELAGIRRQAPELFPPGGDCTGWDERRTAAGECSRINRPAVHTIYPPVAESWFAGLYALGGRFGVQAAQLGGALLAVATSGALLLVLRRLGTGPSWRAALWGWCPGVAVWAVNDAHVDTLGALLLVVSLAATRRGRRALGGGLLGLSVATKLVPVLALPGALSGVLARRPLARDLVLPLATLATLALSYLPYLLASGPAVLGYLPGYLREEGYEQGRVERFGLLRLVLPDQLAVVAGAVVILAAVGWVLFRGDPARPWRGSLLVTGTALLVVAPAYPWYGLLVVALAALDGRWEWLAVPAAGQVLYLAGGHAQQLAYGAALVAVVAGAVIRRQATSRSDAPAGVHVAE</sequence>
<name>A0AB33K0V8_9ACTN</name>
<proteinExistence type="predicted"/>
<feature type="transmembrane region" description="Helical" evidence="1">
    <location>
        <begin position="44"/>
        <end position="61"/>
    </location>
</feature>
<keyword evidence="1" id="KW-0472">Membrane</keyword>
<organism evidence="2">
    <name type="scientific">Kitasatospora sp. CMC57</name>
    <dbReference type="NCBI Taxonomy" id="3231513"/>
    <lineage>
        <taxon>Bacteria</taxon>
        <taxon>Bacillati</taxon>
        <taxon>Actinomycetota</taxon>
        <taxon>Actinomycetes</taxon>
        <taxon>Kitasatosporales</taxon>
        <taxon>Streptomycetaceae</taxon>
        <taxon>Kitasatospora</taxon>
    </lineage>
</organism>
<feature type="transmembrane region" description="Helical" evidence="1">
    <location>
        <begin position="350"/>
        <end position="368"/>
    </location>
</feature>
<keyword evidence="1" id="KW-0812">Transmembrane</keyword>
<evidence type="ECO:0000313" key="2">
    <source>
        <dbReference type="EMBL" id="BFP48838.1"/>
    </source>
</evidence>
<accession>A0AB33K0V8</accession>